<dbReference type="FunFam" id="3.40.605.10:FF:000026">
    <property type="entry name" value="Aldehyde dehydrogenase, putative"/>
    <property type="match status" value="1"/>
</dbReference>
<protein>
    <submittedName>
        <fullName evidence="6">9917_t:CDS:1</fullName>
    </submittedName>
</protein>
<dbReference type="InterPro" id="IPR016161">
    <property type="entry name" value="Ald_DH/histidinol_DH"/>
</dbReference>
<gene>
    <name evidence="6" type="ORF">ALEPTO_LOCUS10124</name>
</gene>
<feature type="active site" evidence="3">
    <location>
        <position position="267"/>
    </location>
</feature>
<organism evidence="6 7">
    <name type="scientific">Ambispora leptoticha</name>
    <dbReference type="NCBI Taxonomy" id="144679"/>
    <lineage>
        <taxon>Eukaryota</taxon>
        <taxon>Fungi</taxon>
        <taxon>Fungi incertae sedis</taxon>
        <taxon>Mucoromycota</taxon>
        <taxon>Glomeromycotina</taxon>
        <taxon>Glomeromycetes</taxon>
        <taxon>Archaeosporales</taxon>
        <taxon>Ambisporaceae</taxon>
        <taxon>Ambispora</taxon>
    </lineage>
</organism>
<dbReference type="InterPro" id="IPR016162">
    <property type="entry name" value="Ald_DH_N"/>
</dbReference>
<evidence type="ECO:0000313" key="7">
    <source>
        <dbReference type="Proteomes" id="UP000789508"/>
    </source>
</evidence>
<reference evidence="6" key="1">
    <citation type="submission" date="2021-06" db="EMBL/GenBank/DDBJ databases">
        <authorList>
            <person name="Kallberg Y."/>
            <person name="Tangrot J."/>
            <person name="Rosling A."/>
        </authorList>
    </citation>
    <scope>NUCLEOTIDE SEQUENCE</scope>
    <source>
        <strain evidence="6">FL130A</strain>
    </source>
</reference>
<keyword evidence="2 4" id="KW-0560">Oxidoreductase</keyword>
<comment type="similarity">
    <text evidence="1 4">Belongs to the aldehyde dehydrogenase family.</text>
</comment>
<dbReference type="GO" id="GO:0004030">
    <property type="term" value="F:aldehyde dehydrogenase [NAD(P)+] activity"/>
    <property type="evidence" value="ECO:0007669"/>
    <property type="project" value="UniProtKB-ARBA"/>
</dbReference>
<dbReference type="AlphaFoldDB" id="A0A9N9DVH3"/>
<dbReference type="InterPro" id="IPR029510">
    <property type="entry name" value="Ald_DH_CS_GLU"/>
</dbReference>
<dbReference type="PROSITE" id="PS00687">
    <property type="entry name" value="ALDEHYDE_DEHYDR_GLU"/>
    <property type="match status" value="1"/>
</dbReference>
<evidence type="ECO:0000256" key="2">
    <source>
        <dbReference type="ARBA" id="ARBA00023002"/>
    </source>
</evidence>
<dbReference type="GO" id="GO:0019413">
    <property type="term" value="P:acetate biosynthetic process"/>
    <property type="evidence" value="ECO:0007669"/>
    <property type="project" value="UniProtKB-ARBA"/>
</dbReference>
<dbReference type="InterPro" id="IPR016163">
    <property type="entry name" value="Ald_DH_C"/>
</dbReference>
<dbReference type="Proteomes" id="UP000789508">
    <property type="component" value="Unassembled WGS sequence"/>
</dbReference>
<dbReference type="FunFam" id="3.40.605.10:FF:000050">
    <property type="entry name" value="Aldehyde dehydrogenase, mitochondrial"/>
    <property type="match status" value="1"/>
</dbReference>
<dbReference type="OrthoDB" id="310895at2759"/>
<sequence>MADCLVQKLALPTGKIIEVNTGLFINNEFVKSVEGKTFETIDPATEKLICNVAEATAKDIDRAVDAATEAFEKVWQHVDGKERGRLLYKFAELIERDKEELAALESLDSGKAYSIALTQDLVACIDIIRYYAGWADKIHGKVVETGHNKFCYTRHEPIGVVGQIIPWNYPLVMLTVKLGPALACGNTVVLKPAEQTPLSALKAASLIKEAGFPPGVINIVPGFGPIAGTAIARHMKIGKVAFTGSTATGRSILKDAAETNLKKVTLELGGKSPNIIFEDADLDQAIKWAYYGVYANHGQCCTAGSRVYVQDSIYDKFLQKFKECSQSKKIGNPFDPDTFQGPQISKTQFDRIMSFIETGKKEGATCFMGGKRHGDKGYFIEQTIFTDVNEDMKIMQEEIFGPVVAISKFKTDEEAIEKGNMTKYGLAAAVFTKDVARAFKLSSAIKAGTVWVNCYNSVDTNAPFGGYKESGHGRENGKYALEHYTEVKTVQINLGLKM</sequence>
<dbReference type="InterPro" id="IPR015590">
    <property type="entry name" value="Aldehyde_DH_dom"/>
</dbReference>
<feature type="domain" description="Aldehyde dehydrogenase" evidence="5">
    <location>
        <begin position="30"/>
        <end position="490"/>
    </location>
</feature>
<dbReference type="EMBL" id="CAJVPS010009943">
    <property type="protein sequence ID" value="CAG8654406.1"/>
    <property type="molecule type" value="Genomic_DNA"/>
</dbReference>
<dbReference type="Gene3D" id="3.40.605.10">
    <property type="entry name" value="Aldehyde Dehydrogenase, Chain A, domain 1"/>
    <property type="match status" value="1"/>
</dbReference>
<evidence type="ECO:0000256" key="3">
    <source>
        <dbReference type="PROSITE-ProRule" id="PRU10007"/>
    </source>
</evidence>
<evidence type="ECO:0000313" key="6">
    <source>
        <dbReference type="EMBL" id="CAG8654406.1"/>
    </source>
</evidence>
<dbReference type="CDD" id="cd07091">
    <property type="entry name" value="ALDH_F1-2_Ald2-like"/>
    <property type="match status" value="1"/>
</dbReference>
<dbReference type="Pfam" id="PF00171">
    <property type="entry name" value="Aldedh"/>
    <property type="match status" value="1"/>
</dbReference>
<dbReference type="SUPFAM" id="SSF53720">
    <property type="entry name" value="ALDH-like"/>
    <property type="match status" value="1"/>
</dbReference>
<proteinExistence type="inferred from homology"/>
<comment type="caution">
    <text evidence="6">The sequence shown here is derived from an EMBL/GenBank/DDBJ whole genome shotgun (WGS) entry which is preliminary data.</text>
</comment>
<dbReference type="FunFam" id="3.40.309.10:FF:000001">
    <property type="entry name" value="Mitochondrial aldehyde dehydrogenase 2"/>
    <property type="match status" value="1"/>
</dbReference>
<dbReference type="InterPro" id="IPR016160">
    <property type="entry name" value="Ald_DH_CS_CYS"/>
</dbReference>
<evidence type="ECO:0000256" key="4">
    <source>
        <dbReference type="RuleBase" id="RU003345"/>
    </source>
</evidence>
<evidence type="ECO:0000259" key="5">
    <source>
        <dbReference type="Pfam" id="PF00171"/>
    </source>
</evidence>
<accession>A0A9N9DVH3</accession>
<dbReference type="PANTHER" id="PTHR11699">
    <property type="entry name" value="ALDEHYDE DEHYDROGENASE-RELATED"/>
    <property type="match status" value="1"/>
</dbReference>
<evidence type="ECO:0000256" key="1">
    <source>
        <dbReference type="ARBA" id="ARBA00009986"/>
    </source>
</evidence>
<name>A0A9N9DVH3_9GLOM</name>
<dbReference type="Gene3D" id="3.40.309.10">
    <property type="entry name" value="Aldehyde Dehydrogenase, Chain A, domain 2"/>
    <property type="match status" value="1"/>
</dbReference>
<keyword evidence="7" id="KW-1185">Reference proteome</keyword>
<dbReference type="PROSITE" id="PS00070">
    <property type="entry name" value="ALDEHYDE_DEHYDR_CYS"/>
    <property type="match status" value="1"/>
</dbReference>